<evidence type="ECO:0000313" key="10">
    <source>
        <dbReference type="EMBL" id="MFC4670148.1"/>
    </source>
</evidence>
<comment type="similarity">
    <text evidence="8">Belongs to the anion channel-forming bestrophin (TC 1.A.46) family.</text>
</comment>
<comment type="caution">
    <text evidence="10">The sequence shown here is derived from an EMBL/GenBank/DDBJ whole genome shotgun (WGS) entry which is preliminary data.</text>
</comment>
<keyword evidence="7 9" id="KW-0472">Membrane</keyword>
<reference evidence="11" key="1">
    <citation type="journal article" date="2019" name="Int. J. Syst. Evol. Microbiol.">
        <title>The Global Catalogue of Microorganisms (GCM) 10K type strain sequencing project: providing services to taxonomists for standard genome sequencing and annotation.</title>
        <authorList>
            <consortium name="The Broad Institute Genomics Platform"/>
            <consortium name="The Broad Institute Genome Sequencing Center for Infectious Disease"/>
            <person name="Wu L."/>
            <person name="Ma J."/>
        </authorList>
    </citation>
    <scope>NUCLEOTIDE SEQUENCE [LARGE SCALE GENOMIC DNA]</scope>
    <source>
        <strain evidence="11">CGMCC 4.7283</strain>
    </source>
</reference>
<dbReference type="EMBL" id="JBHSGI010000024">
    <property type="protein sequence ID" value="MFC4670148.1"/>
    <property type="molecule type" value="Genomic_DNA"/>
</dbReference>
<evidence type="ECO:0000256" key="3">
    <source>
        <dbReference type="ARBA" id="ARBA00022475"/>
    </source>
</evidence>
<evidence type="ECO:0000256" key="1">
    <source>
        <dbReference type="ARBA" id="ARBA00004651"/>
    </source>
</evidence>
<keyword evidence="3" id="KW-1003">Cell membrane</keyword>
<sequence>MIVGKRKSALALLFSMHGSVVPRIAPGVLAVTLFSAAVVWLDNQFPILHHTEAAAFAIFGIALSLFLGFRNNAAYNRWWEGRKLWGRILAEARALGREAEVFLAPEASQQLVRHMLAFVHLHRLTLRALPADDAARAWMTPTQQGAPHPPCAALDDIAHLLSTEQKAGRLDGFGARALTGWAASRWRRPAARGSPIHPCPSSIRCSSSAPRWSTACSVRLA</sequence>
<evidence type="ECO:0000256" key="6">
    <source>
        <dbReference type="ARBA" id="ARBA00023065"/>
    </source>
</evidence>
<feature type="transmembrane region" description="Helical" evidence="9">
    <location>
        <begin position="20"/>
        <end position="41"/>
    </location>
</feature>
<evidence type="ECO:0000256" key="4">
    <source>
        <dbReference type="ARBA" id="ARBA00022692"/>
    </source>
</evidence>
<evidence type="ECO:0000313" key="11">
    <source>
        <dbReference type="Proteomes" id="UP001595973"/>
    </source>
</evidence>
<keyword evidence="2" id="KW-0813">Transport</keyword>
<dbReference type="PANTHER" id="PTHR33281">
    <property type="entry name" value="UPF0187 PROTEIN YNEE"/>
    <property type="match status" value="1"/>
</dbReference>
<evidence type="ECO:0000256" key="7">
    <source>
        <dbReference type="ARBA" id="ARBA00023136"/>
    </source>
</evidence>
<evidence type="ECO:0000256" key="9">
    <source>
        <dbReference type="SAM" id="Phobius"/>
    </source>
</evidence>
<keyword evidence="11" id="KW-1185">Reference proteome</keyword>
<dbReference type="RefSeq" id="WP_380718844.1">
    <property type="nucleotide sequence ID" value="NZ_JBHSGI010000024.1"/>
</dbReference>
<keyword evidence="4 9" id="KW-0812">Transmembrane</keyword>
<proteinExistence type="inferred from homology"/>
<name>A0ABV9KJJ9_9RHOB</name>
<protein>
    <submittedName>
        <fullName evidence="10">Bestrophin family ion channel</fullName>
    </submittedName>
</protein>
<dbReference type="PANTHER" id="PTHR33281:SF19">
    <property type="entry name" value="VOLTAGE-DEPENDENT ANION CHANNEL-FORMING PROTEIN YNEE"/>
    <property type="match status" value="1"/>
</dbReference>
<organism evidence="10 11">
    <name type="scientific">Seohaeicola nanhaiensis</name>
    <dbReference type="NCBI Taxonomy" id="1387282"/>
    <lineage>
        <taxon>Bacteria</taxon>
        <taxon>Pseudomonadati</taxon>
        <taxon>Pseudomonadota</taxon>
        <taxon>Alphaproteobacteria</taxon>
        <taxon>Rhodobacterales</taxon>
        <taxon>Roseobacteraceae</taxon>
        <taxon>Seohaeicola</taxon>
    </lineage>
</organism>
<comment type="subcellular location">
    <subcellularLocation>
        <location evidence="1">Cell membrane</location>
        <topology evidence="1">Multi-pass membrane protein</topology>
    </subcellularLocation>
</comment>
<gene>
    <name evidence="10" type="ORF">ACFO5X_16410</name>
</gene>
<dbReference type="Proteomes" id="UP001595973">
    <property type="component" value="Unassembled WGS sequence"/>
</dbReference>
<evidence type="ECO:0000256" key="2">
    <source>
        <dbReference type="ARBA" id="ARBA00022448"/>
    </source>
</evidence>
<evidence type="ECO:0000256" key="5">
    <source>
        <dbReference type="ARBA" id="ARBA00022989"/>
    </source>
</evidence>
<evidence type="ECO:0000256" key="8">
    <source>
        <dbReference type="ARBA" id="ARBA00034708"/>
    </source>
</evidence>
<feature type="transmembrane region" description="Helical" evidence="9">
    <location>
        <begin position="47"/>
        <end position="69"/>
    </location>
</feature>
<keyword evidence="6" id="KW-0406">Ion transport</keyword>
<keyword evidence="5 9" id="KW-1133">Transmembrane helix</keyword>
<dbReference type="Pfam" id="PF25539">
    <property type="entry name" value="Bestrophin_2"/>
    <property type="match status" value="1"/>
</dbReference>
<dbReference type="InterPro" id="IPR044669">
    <property type="entry name" value="YneE/VCCN1/2-like"/>
</dbReference>
<accession>A0ABV9KJJ9</accession>